<gene>
    <name evidence="2" type="ORF">LPJ53_004023</name>
</gene>
<dbReference type="AlphaFoldDB" id="A0A9W7XZZ6"/>
<accession>A0A9W7XZZ6</accession>
<keyword evidence="1" id="KW-0521">NADP</keyword>
<dbReference type="EMBL" id="JANBOJ010000170">
    <property type="protein sequence ID" value="KAJ1721463.1"/>
    <property type="molecule type" value="Genomic_DNA"/>
</dbReference>
<protein>
    <recommendedName>
        <fullName evidence="4">NAD(P)-binding protein</fullName>
    </recommendedName>
</protein>
<name>A0A9W7XZZ6_9FUNG</name>
<dbReference type="InterPro" id="IPR002347">
    <property type="entry name" value="SDR_fam"/>
</dbReference>
<dbReference type="PRINTS" id="PR00081">
    <property type="entry name" value="GDHRDH"/>
</dbReference>
<dbReference type="InterPro" id="IPR020904">
    <property type="entry name" value="Sc_DH/Rdtase_CS"/>
</dbReference>
<dbReference type="PANTHER" id="PTHR43975">
    <property type="entry name" value="ZGC:101858"/>
    <property type="match status" value="1"/>
</dbReference>
<keyword evidence="3" id="KW-1185">Reference proteome</keyword>
<dbReference type="PANTHER" id="PTHR43975:SF2">
    <property type="entry name" value="EG:BACR7A4.14 PROTEIN-RELATED"/>
    <property type="match status" value="1"/>
</dbReference>
<sequence>MFTGFVIVSGASQGIGRLVSLYLLEHYPQVSVIAISRSESSLLTLKVESEAFGLNRLHVVAANIAEQKTQDTAIALIPENQPLLAVINNAAQCQPNCHILDVTQDQWAHILGTNLLAPMNLLSKCLSMLCASQGRVINITSSTSQGPVPAFGAYGVTKVALNYVSATMAIEYPDVTTIAFYPGVVETAMNNIALDAAQTYAADPRTVKAGIDMSRVIAKLKEPIPADAPCAMIANLAMNADRALSGKFITVDSSEAEKYRTPAIHN</sequence>
<proteinExistence type="predicted"/>
<reference evidence="2" key="1">
    <citation type="submission" date="2022-07" db="EMBL/GenBank/DDBJ databases">
        <title>Phylogenomic reconstructions and comparative analyses of Kickxellomycotina fungi.</title>
        <authorList>
            <person name="Reynolds N.K."/>
            <person name="Stajich J.E."/>
            <person name="Barry K."/>
            <person name="Grigoriev I.V."/>
            <person name="Crous P."/>
            <person name="Smith M.E."/>
        </authorList>
    </citation>
    <scope>NUCLEOTIDE SEQUENCE</scope>
    <source>
        <strain evidence="2">NBRC 32514</strain>
    </source>
</reference>
<dbReference type="SUPFAM" id="SSF51735">
    <property type="entry name" value="NAD(P)-binding Rossmann-fold domains"/>
    <property type="match status" value="1"/>
</dbReference>
<dbReference type="PROSITE" id="PS00061">
    <property type="entry name" value="ADH_SHORT"/>
    <property type="match status" value="1"/>
</dbReference>
<evidence type="ECO:0000313" key="3">
    <source>
        <dbReference type="Proteomes" id="UP001149813"/>
    </source>
</evidence>
<evidence type="ECO:0000313" key="2">
    <source>
        <dbReference type="EMBL" id="KAJ1721463.1"/>
    </source>
</evidence>
<dbReference type="Proteomes" id="UP001149813">
    <property type="component" value="Unassembled WGS sequence"/>
</dbReference>
<organism evidence="2 3">
    <name type="scientific">Coemansia erecta</name>
    <dbReference type="NCBI Taxonomy" id="147472"/>
    <lineage>
        <taxon>Eukaryota</taxon>
        <taxon>Fungi</taxon>
        <taxon>Fungi incertae sedis</taxon>
        <taxon>Zoopagomycota</taxon>
        <taxon>Kickxellomycotina</taxon>
        <taxon>Kickxellomycetes</taxon>
        <taxon>Kickxellales</taxon>
        <taxon>Kickxellaceae</taxon>
        <taxon>Coemansia</taxon>
    </lineage>
</organism>
<dbReference type="InterPro" id="IPR036291">
    <property type="entry name" value="NAD(P)-bd_dom_sf"/>
</dbReference>
<comment type="caution">
    <text evidence="2">The sequence shown here is derived from an EMBL/GenBank/DDBJ whole genome shotgun (WGS) entry which is preliminary data.</text>
</comment>
<evidence type="ECO:0008006" key="4">
    <source>
        <dbReference type="Google" id="ProtNLM"/>
    </source>
</evidence>
<dbReference type="Gene3D" id="3.40.50.720">
    <property type="entry name" value="NAD(P)-binding Rossmann-like Domain"/>
    <property type="match status" value="1"/>
</dbReference>
<dbReference type="Pfam" id="PF00106">
    <property type="entry name" value="adh_short"/>
    <property type="match status" value="1"/>
</dbReference>
<dbReference type="OrthoDB" id="153074at2759"/>
<evidence type="ECO:0000256" key="1">
    <source>
        <dbReference type="ARBA" id="ARBA00022857"/>
    </source>
</evidence>